<evidence type="ECO:0000259" key="2">
    <source>
        <dbReference type="Pfam" id="PF00857"/>
    </source>
</evidence>
<evidence type="ECO:0000313" key="4">
    <source>
        <dbReference type="Proteomes" id="UP000249065"/>
    </source>
</evidence>
<feature type="domain" description="Isochorismatase-like" evidence="2">
    <location>
        <begin position="27"/>
        <end position="199"/>
    </location>
</feature>
<protein>
    <submittedName>
        <fullName evidence="3">Hydrolase</fullName>
    </submittedName>
</protein>
<dbReference type="InterPro" id="IPR036380">
    <property type="entry name" value="Isochorismatase-like_sf"/>
</dbReference>
<dbReference type="RefSeq" id="WP_111470747.1">
    <property type="nucleotide sequence ID" value="NZ_QLIX01000011.1"/>
</dbReference>
<evidence type="ECO:0000256" key="1">
    <source>
        <dbReference type="ARBA" id="ARBA00022801"/>
    </source>
</evidence>
<reference evidence="4" key="1">
    <citation type="submission" date="2018-06" db="EMBL/GenBank/DDBJ databases">
        <authorList>
            <person name="Khan S.A."/>
        </authorList>
    </citation>
    <scope>NUCLEOTIDE SEQUENCE [LARGE SCALE GENOMIC DNA]</scope>
    <source>
        <strain evidence="4">DB-1506</strain>
    </source>
</reference>
<evidence type="ECO:0000313" key="3">
    <source>
        <dbReference type="EMBL" id="RAI58113.1"/>
    </source>
</evidence>
<keyword evidence="1 3" id="KW-0378">Hydrolase</keyword>
<dbReference type="OrthoDB" id="7500697at2"/>
<dbReference type="GO" id="GO:0016787">
    <property type="term" value="F:hydrolase activity"/>
    <property type="evidence" value="ECO:0007669"/>
    <property type="project" value="UniProtKB-KW"/>
</dbReference>
<dbReference type="EMBL" id="QLIX01000011">
    <property type="protein sequence ID" value="RAI58113.1"/>
    <property type="molecule type" value="Genomic_DNA"/>
</dbReference>
<dbReference type="SUPFAM" id="SSF52499">
    <property type="entry name" value="Isochorismatase-like hydrolases"/>
    <property type="match status" value="1"/>
</dbReference>
<dbReference type="PANTHER" id="PTHR43540:SF1">
    <property type="entry name" value="ISOCHORISMATASE HYDROLASE"/>
    <property type="match status" value="1"/>
</dbReference>
<dbReference type="InterPro" id="IPR000868">
    <property type="entry name" value="Isochorismatase-like_dom"/>
</dbReference>
<dbReference type="Proteomes" id="UP000249065">
    <property type="component" value="Unassembled WGS sequence"/>
</dbReference>
<dbReference type="AlphaFoldDB" id="A0A327M7N4"/>
<name>A0A327M7N4_9PROT</name>
<dbReference type="Gene3D" id="3.40.50.850">
    <property type="entry name" value="Isochorismatase-like"/>
    <property type="match status" value="1"/>
</dbReference>
<accession>A0A327M7N4</accession>
<gene>
    <name evidence="3" type="ORF">DOO78_15385</name>
</gene>
<keyword evidence="4" id="KW-1185">Reference proteome</keyword>
<dbReference type="PANTHER" id="PTHR43540">
    <property type="entry name" value="PEROXYUREIDOACRYLATE/UREIDOACRYLATE AMIDOHYDROLASE-RELATED"/>
    <property type="match status" value="1"/>
</dbReference>
<dbReference type="InterPro" id="IPR050272">
    <property type="entry name" value="Isochorismatase-like_hydrls"/>
</dbReference>
<comment type="caution">
    <text evidence="3">The sequence shown here is derived from an EMBL/GenBank/DDBJ whole genome shotgun (WGS) entry which is preliminary data.</text>
</comment>
<sequence length="216" mass="22674">MSSPEADIYAARGYGSRPLGFGARPGLVVVDFQRGFTEAGFPMGGAPMVDAAVRNTVPLIAAAKRAGLPVIACVNGYDSPRAAPHWKAAPVFDLLQGSPAVELDPRIAAAGPDVVLMKTAPSIFFATPAAAILTKERVDTVIVAGCITSGCVRASVIDAFSLGFRVMVPEDCVGDHDPVAHAQNLKDVERRYADVIDAAACLDAIERWRAANDREG</sequence>
<dbReference type="Pfam" id="PF00857">
    <property type="entry name" value="Isochorismatase"/>
    <property type="match status" value="1"/>
</dbReference>
<organism evidence="3 4">
    <name type="scientific">Roseicella frigidaeris</name>
    <dbReference type="NCBI Taxonomy" id="2230885"/>
    <lineage>
        <taxon>Bacteria</taxon>
        <taxon>Pseudomonadati</taxon>
        <taxon>Pseudomonadota</taxon>
        <taxon>Alphaproteobacteria</taxon>
        <taxon>Acetobacterales</taxon>
        <taxon>Roseomonadaceae</taxon>
        <taxon>Roseicella</taxon>
    </lineage>
</organism>
<proteinExistence type="predicted"/>